<comment type="caution">
    <text evidence="1">The sequence shown here is derived from an EMBL/GenBank/DDBJ whole genome shotgun (WGS) entry which is preliminary data.</text>
</comment>
<keyword evidence="2" id="KW-1185">Reference proteome</keyword>
<proteinExistence type="predicted"/>
<dbReference type="CDD" id="cd14726">
    <property type="entry name" value="TraB_PrgY-like"/>
    <property type="match status" value="1"/>
</dbReference>
<evidence type="ECO:0000313" key="1">
    <source>
        <dbReference type="EMBL" id="RNA20109.1"/>
    </source>
</evidence>
<sequence length="263" mass="29678">MSLDTESQQQVNSSSTNLVILEGPLNGKVYLVGTAHFSLESQQEVRDLIQKVQPNRVVLELCQSRRGILNLDEETIIRDAKDMNYSKLRKLIKETSIAHGLLQYLMVNLYAKVTEELGIGPGGEFRVANNEARKIDGCKVILGDMPIKLTLNRGFNSLPWYRKLRLGWCLLTTDTNLTKEDIEELKKHDMLETLVKEFGDTFPEFKRVLIDERDMYLAHSLQKASQPIPNEFKDGGFSPACVVGVVGLGHCKGIQFICKILLN</sequence>
<gene>
    <name evidence="1" type="ORF">BpHYR1_010124</name>
</gene>
<reference evidence="1 2" key="1">
    <citation type="journal article" date="2018" name="Sci. Rep.">
        <title>Genomic signatures of local adaptation to the degree of environmental predictability in rotifers.</title>
        <authorList>
            <person name="Franch-Gras L."/>
            <person name="Hahn C."/>
            <person name="Garcia-Roger E.M."/>
            <person name="Carmona M.J."/>
            <person name="Serra M."/>
            <person name="Gomez A."/>
        </authorList>
    </citation>
    <scope>NUCLEOTIDE SEQUENCE [LARGE SCALE GENOMIC DNA]</scope>
    <source>
        <strain evidence="1">HYR1</strain>
    </source>
</reference>
<dbReference type="InterPro" id="IPR002816">
    <property type="entry name" value="TraB/PrgY/GumN_fam"/>
</dbReference>
<dbReference type="STRING" id="10195.A0A3M7R9G6"/>
<accession>A0A3M7R9G6</accession>
<dbReference type="Pfam" id="PF01963">
    <property type="entry name" value="TraB_PrgY_gumN"/>
    <property type="match status" value="1"/>
</dbReference>
<dbReference type="Proteomes" id="UP000276133">
    <property type="component" value="Unassembled WGS sequence"/>
</dbReference>
<evidence type="ECO:0000313" key="2">
    <source>
        <dbReference type="Proteomes" id="UP000276133"/>
    </source>
</evidence>
<dbReference type="PANTHER" id="PTHR21530:SF7">
    <property type="entry name" value="TRAB DOMAIN-CONTAINING PROTEIN"/>
    <property type="match status" value="1"/>
</dbReference>
<dbReference type="AlphaFoldDB" id="A0A3M7R9G6"/>
<dbReference type="InterPro" id="IPR046345">
    <property type="entry name" value="TraB_PrgY-like"/>
</dbReference>
<protein>
    <submittedName>
        <fullName evidence="1">TraB domain-containing-like</fullName>
    </submittedName>
</protein>
<dbReference type="EMBL" id="REGN01003922">
    <property type="protein sequence ID" value="RNA20109.1"/>
    <property type="molecule type" value="Genomic_DNA"/>
</dbReference>
<organism evidence="1 2">
    <name type="scientific">Brachionus plicatilis</name>
    <name type="common">Marine rotifer</name>
    <name type="synonym">Brachionus muelleri</name>
    <dbReference type="NCBI Taxonomy" id="10195"/>
    <lineage>
        <taxon>Eukaryota</taxon>
        <taxon>Metazoa</taxon>
        <taxon>Spiralia</taxon>
        <taxon>Gnathifera</taxon>
        <taxon>Rotifera</taxon>
        <taxon>Eurotatoria</taxon>
        <taxon>Monogononta</taxon>
        <taxon>Pseudotrocha</taxon>
        <taxon>Ploima</taxon>
        <taxon>Brachionidae</taxon>
        <taxon>Brachionus</taxon>
    </lineage>
</organism>
<dbReference type="OrthoDB" id="48306at2759"/>
<dbReference type="PANTHER" id="PTHR21530">
    <property type="entry name" value="PHEROMONE SHUTDOWN PROTEIN"/>
    <property type="match status" value="1"/>
</dbReference>
<name>A0A3M7R9G6_BRAPC</name>